<dbReference type="PROSITE" id="PS50011">
    <property type="entry name" value="PROTEIN_KINASE_DOM"/>
    <property type="match status" value="1"/>
</dbReference>
<dbReference type="PROSITE" id="PS00107">
    <property type="entry name" value="PROTEIN_KINASE_ATP"/>
    <property type="match status" value="1"/>
</dbReference>
<evidence type="ECO:0000256" key="3">
    <source>
        <dbReference type="ARBA" id="ARBA00022679"/>
    </source>
</evidence>
<dbReference type="InterPro" id="IPR001245">
    <property type="entry name" value="Ser-Thr/Tyr_kinase_cat_dom"/>
</dbReference>
<dbReference type="InterPro" id="IPR000719">
    <property type="entry name" value="Prot_kinase_dom"/>
</dbReference>
<keyword evidence="5 16" id="KW-0732">Signal</keyword>
<dbReference type="PANTHER" id="PTHR46008">
    <property type="entry name" value="LEAF RUST 10 DISEASE-RESISTANCE LOCUS RECEPTOR-LIKE PROTEIN KINASE-LIKE 1.4"/>
    <property type="match status" value="1"/>
</dbReference>
<evidence type="ECO:0000313" key="19">
    <source>
        <dbReference type="EMBL" id="JAG94966.1"/>
    </source>
</evidence>
<feature type="compositionally biased region" description="Basic and acidic residues" evidence="14">
    <location>
        <begin position="654"/>
        <end position="666"/>
    </location>
</feature>
<reference evidence="19" key="1">
    <citation type="submission" date="2015-03" db="EMBL/GenBank/DDBJ databases">
        <title>A transcriptome of Araucaria cunninghamii, an australian fine timber species.</title>
        <authorList>
            <person name="Jing Yi C.J.Y."/>
            <person name="Yin San L.Y.S."/>
            <person name="Abdul Karim S.S."/>
            <person name="Wan Azmi N.N."/>
            <person name="Hercus R.R."/>
            <person name="Croft L.L."/>
        </authorList>
    </citation>
    <scope>NUCLEOTIDE SEQUENCE</scope>
    <source>
        <strain evidence="19">MI0301</strain>
        <tissue evidence="19">Leaf</tissue>
    </source>
</reference>
<evidence type="ECO:0000256" key="9">
    <source>
        <dbReference type="ARBA" id="ARBA00022989"/>
    </source>
</evidence>
<evidence type="ECO:0000259" key="17">
    <source>
        <dbReference type="PROSITE" id="PS50011"/>
    </source>
</evidence>
<feature type="compositionally biased region" description="Pro residues" evidence="14">
    <location>
        <begin position="609"/>
        <end position="618"/>
    </location>
</feature>
<evidence type="ECO:0000256" key="4">
    <source>
        <dbReference type="ARBA" id="ARBA00022692"/>
    </source>
</evidence>
<keyword evidence="3" id="KW-0808">Transferase</keyword>
<protein>
    <recommendedName>
        <fullName evidence="20">Protein kinase domain-containing protein</fullName>
    </recommendedName>
</protein>
<feature type="domain" description="EGF-like" evidence="18">
    <location>
        <begin position="189"/>
        <end position="231"/>
    </location>
</feature>
<feature type="binding site" evidence="13">
    <location>
        <position position="353"/>
    </location>
    <ligand>
        <name>ATP</name>
        <dbReference type="ChEBI" id="CHEBI:30616"/>
    </ligand>
</feature>
<dbReference type="InterPro" id="IPR011009">
    <property type="entry name" value="Kinase-like_dom_sf"/>
</dbReference>
<dbReference type="EMBL" id="GCKF01041910">
    <property type="protein sequence ID" value="JAG94966.1"/>
    <property type="molecule type" value="Transcribed_RNA"/>
</dbReference>
<dbReference type="GO" id="GO:0005524">
    <property type="term" value="F:ATP binding"/>
    <property type="evidence" value="ECO:0007669"/>
    <property type="project" value="UniProtKB-UniRule"/>
</dbReference>
<dbReference type="PROSITE" id="PS50026">
    <property type="entry name" value="EGF_3"/>
    <property type="match status" value="1"/>
</dbReference>
<evidence type="ECO:0000256" key="15">
    <source>
        <dbReference type="SAM" id="Phobius"/>
    </source>
</evidence>
<feature type="region of interest" description="Disordered" evidence="14">
    <location>
        <begin position="603"/>
        <end position="694"/>
    </location>
</feature>
<feature type="domain" description="Protein kinase" evidence="17">
    <location>
        <begin position="324"/>
        <end position="599"/>
    </location>
</feature>
<comment type="subcellular location">
    <subcellularLocation>
        <location evidence="1">Membrane</location>
        <topology evidence="1">Single-pass membrane protein</topology>
    </subcellularLocation>
</comment>
<evidence type="ECO:0000256" key="16">
    <source>
        <dbReference type="SAM" id="SignalP"/>
    </source>
</evidence>
<keyword evidence="7" id="KW-0418">Kinase</keyword>
<comment type="caution">
    <text evidence="12">Lacks conserved residue(s) required for the propagation of feature annotation.</text>
</comment>
<dbReference type="Pfam" id="PF07714">
    <property type="entry name" value="PK_Tyr_Ser-Thr"/>
    <property type="match status" value="1"/>
</dbReference>
<evidence type="ECO:0000256" key="11">
    <source>
        <dbReference type="ARBA" id="ARBA00023180"/>
    </source>
</evidence>
<dbReference type="InterPro" id="IPR017441">
    <property type="entry name" value="Protein_kinase_ATP_BS"/>
</dbReference>
<dbReference type="Gene3D" id="1.10.510.10">
    <property type="entry name" value="Transferase(Phosphotransferase) domain 1"/>
    <property type="match status" value="1"/>
</dbReference>
<accession>A0A0D6QWZ0</accession>
<sequence>MRGTGFIVYLVILGFHFHVSESSKPCNRKCGSRTVPYPFGFSEGCPNKLNCTGEGNISIGGFRVQNITAEAVLIRHEFQCQQQPNELLPFRQQYALTSRNVLLVKNCTDREINCPCNVSLLPQYLHKANDRNCSLIDDYGCFNSKGPFIEWKDLTKRNCNPLLTSMVLNRADRLELEVDLGTIELGWWVKGSCSTKGCSRNGNCSDFRSPATGAPAYRCSCKPGFVGDGFVLGDGCRSGSGCNPSRYISGRCGGRTRVAVLIGGLIGGATLVAVIVLVYCFFKRSSAALQNRRNRKRLLSANGGCSFNVPIFTYRELEKATKGFSDKERLGNGAFGTVYAGRLRSDRPVAVKKIRQIDNHGVEQVMNEIKLLSSVDHPNLVRLIGCCLEKGEPILVYEYMPNGTLSQHLQHERGDGLSWSQRLTLATETARALAYLHSAINPPVYHRDVKSSNILLDFNFNCKVGDFGLSRVILTESSHVSTVPQGTPGYVDPQYHQNFHLSDKSDVYSFGVVLVEIITALKVVDFSRNKSEINLAALAIYKIGSGRVDEMIDPFLKADQDLVVRASVHRVAELAFRCLAFDRDARPTMVEVADELDFIRLSTANSKEPPLPETPQSPPLDNAVLSDDTEDNDDSSRRNPQRNSSGSRRITIPDLKRSIIRQKTERTSPVSVQDPWVSGQSSPSTSSLLDNVIE</sequence>
<keyword evidence="6 13" id="KW-0547">Nucleotide-binding</keyword>
<evidence type="ECO:0000256" key="7">
    <source>
        <dbReference type="ARBA" id="ARBA00022777"/>
    </source>
</evidence>
<evidence type="ECO:0000259" key="18">
    <source>
        <dbReference type="PROSITE" id="PS50026"/>
    </source>
</evidence>
<evidence type="ECO:0000256" key="10">
    <source>
        <dbReference type="ARBA" id="ARBA00023136"/>
    </source>
</evidence>
<dbReference type="AlphaFoldDB" id="A0A0D6QWZ0"/>
<keyword evidence="9 15" id="KW-1133">Transmembrane helix</keyword>
<dbReference type="PROSITE" id="PS00108">
    <property type="entry name" value="PROTEIN_KINASE_ST"/>
    <property type="match status" value="1"/>
</dbReference>
<proteinExistence type="predicted"/>
<feature type="signal peptide" evidence="16">
    <location>
        <begin position="1"/>
        <end position="22"/>
    </location>
</feature>
<evidence type="ECO:0008006" key="20">
    <source>
        <dbReference type="Google" id="ProtNLM"/>
    </source>
</evidence>
<organism evidence="19">
    <name type="scientific">Araucaria cunninghamii</name>
    <name type="common">Hoop pine</name>
    <name type="synonym">Moreton Bay pine</name>
    <dbReference type="NCBI Taxonomy" id="56994"/>
    <lineage>
        <taxon>Eukaryota</taxon>
        <taxon>Viridiplantae</taxon>
        <taxon>Streptophyta</taxon>
        <taxon>Embryophyta</taxon>
        <taxon>Tracheophyta</taxon>
        <taxon>Spermatophyta</taxon>
        <taxon>Pinopsida</taxon>
        <taxon>Pinidae</taxon>
        <taxon>Conifers II</taxon>
        <taxon>Araucariales</taxon>
        <taxon>Araucariaceae</taxon>
        <taxon>Araucaria</taxon>
    </lineage>
</organism>
<dbReference type="PANTHER" id="PTHR46008:SF62">
    <property type="entry name" value="PROTEIN KINASE DOMAIN-CONTAINING PROTEIN"/>
    <property type="match status" value="1"/>
</dbReference>
<feature type="chain" id="PRO_5002311469" description="Protein kinase domain-containing protein" evidence="16">
    <location>
        <begin position="23"/>
        <end position="694"/>
    </location>
</feature>
<evidence type="ECO:0000256" key="14">
    <source>
        <dbReference type="SAM" id="MobiDB-lite"/>
    </source>
</evidence>
<evidence type="ECO:0000256" key="5">
    <source>
        <dbReference type="ARBA" id="ARBA00022729"/>
    </source>
</evidence>
<feature type="transmembrane region" description="Helical" evidence="15">
    <location>
        <begin position="258"/>
        <end position="282"/>
    </location>
</feature>
<keyword evidence="10 15" id="KW-0472">Membrane</keyword>
<feature type="compositionally biased region" description="Low complexity" evidence="14">
    <location>
        <begin position="678"/>
        <end position="687"/>
    </location>
</feature>
<keyword evidence="11" id="KW-0325">Glycoprotein</keyword>
<evidence type="ECO:0000256" key="1">
    <source>
        <dbReference type="ARBA" id="ARBA00004167"/>
    </source>
</evidence>
<name>A0A0D6QWZ0_ARACU</name>
<keyword evidence="8 13" id="KW-0067">ATP-binding</keyword>
<dbReference type="SUPFAM" id="SSF56112">
    <property type="entry name" value="Protein kinase-like (PK-like)"/>
    <property type="match status" value="1"/>
</dbReference>
<dbReference type="InterPro" id="IPR000742">
    <property type="entry name" value="EGF"/>
</dbReference>
<keyword evidence="12" id="KW-0245">EGF-like domain</keyword>
<dbReference type="Gene3D" id="2.10.25.10">
    <property type="entry name" value="Laminin"/>
    <property type="match status" value="1"/>
</dbReference>
<dbReference type="GO" id="GO:0016020">
    <property type="term" value="C:membrane"/>
    <property type="evidence" value="ECO:0007669"/>
    <property type="project" value="UniProtKB-SubCell"/>
</dbReference>
<dbReference type="InterPro" id="IPR008271">
    <property type="entry name" value="Ser/Thr_kinase_AS"/>
</dbReference>
<evidence type="ECO:0000256" key="6">
    <source>
        <dbReference type="ARBA" id="ARBA00022741"/>
    </source>
</evidence>
<dbReference type="SMART" id="SM00220">
    <property type="entry name" value="S_TKc"/>
    <property type="match status" value="1"/>
</dbReference>
<keyword evidence="2" id="KW-0723">Serine/threonine-protein kinase</keyword>
<evidence type="ECO:0000256" key="12">
    <source>
        <dbReference type="PROSITE-ProRule" id="PRU00076"/>
    </source>
</evidence>
<dbReference type="Gene3D" id="3.30.200.20">
    <property type="entry name" value="Phosphorylase Kinase, domain 1"/>
    <property type="match status" value="1"/>
</dbReference>
<dbReference type="GO" id="GO:0004674">
    <property type="term" value="F:protein serine/threonine kinase activity"/>
    <property type="evidence" value="ECO:0007669"/>
    <property type="project" value="UniProtKB-KW"/>
</dbReference>
<evidence type="ECO:0000256" key="2">
    <source>
        <dbReference type="ARBA" id="ARBA00022527"/>
    </source>
</evidence>
<evidence type="ECO:0000256" key="8">
    <source>
        <dbReference type="ARBA" id="ARBA00022840"/>
    </source>
</evidence>
<dbReference type="FunFam" id="3.30.200.20:FF:000162">
    <property type="entry name" value="Adenine nucleotide alpha hydrolase-like domain kinase"/>
    <property type="match status" value="1"/>
</dbReference>
<dbReference type="FunFam" id="1.10.510.10:FF:000161">
    <property type="entry name" value="Wall-associated receptor kinase-like 20"/>
    <property type="match status" value="1"/>
</dbReference>
<keyword evidence="4 15" id="KW-0812">Transmembrane</keyword>
<evidence type="ECO:0000256" key="13">
    <source>
        <dbReference type="PROSITE-ProRule" id="PRU10141"/>
    </source>
</evidence>